<organism evidence="7 8">
    <name type="scientific">Microlunatus elymi</name>
    <dbReference type="NCBI Taxonomy" id="2596828"/>
    <lineage>
        <taxon>Bacteria</taxon>
        <taxon>Bacillati</taxon>
        <taxon>Actinomycetota</taxon>
        <taxon>Actinomycetes</taxon>
        <taxon>Propionibacteriales</taxon>
        <taxon>Propionibacteriaceae</taxon>
        <taxon>Microlunatus</taxon>
    </lineage>
</organism>
<dbReference type="KEGG" id="mik:FOE78_21200"/>
<keyword evidence="3" id="KW-0547">Nucleotide-binding</keyword>
<evidence type="ECO:0000313" key="8">
    <source>
        <dbReference type="Proteomes" id="UP000319263"/>
    </source>
</evidence>
<evidence type="ECO:0000256" key="3">
    <source>
        <dbReference type="ARBA" id="ARBA00022741"/>
    </source>
</evidence>
<reference evidence="7 8" key="1">
    <citation type="submission" date="2019-07" db="EMBL/GenBank/DDBJ databases">
        <title>Microlunatus dokdonensis sp. nov. isolated from the rhizospheric soil of the wild plant Elymus tsukushiensis.</title>
        <authorList>
            <person name="Ghim S.-Y."/>
            <person name="Hwang Y.-J."/>
            <person name="Son J.-S."/>
            <person name="Shin J.-H."/>
        </authorList>
    </citation>
    <scope>NUCLEOTIDE SEQUENCE [LARGE SCALE GENOMIC DNA]</scope>
    <source>
        <strain evidence="7 8">KUDC0627</strain>
    </source>
</reference>
<feature type="domain" description="ABC transporter" evidence="6">
    <location>
        <begin position="319"/>
        <end position="564"/>
    </location>
</feature>
<dbReference type="Pfam" id="PF00005">
    <property type="entry name" value="ABC_tran"/>
    <property type="match status" value="2"/>
</dbReference>
<dbReference type="AlphaFoldDB" id="A0A516Q3T5"/>
<keyword evidence="2" id="KW-0813">Transport</keyword>
<keyword evidence="8" id="KW-1185">Reference proteome</keyword>
<proteinExistence type="inferred from homology"/>
<dbReference type="PROSITE" id="PS50893">
    <property type="entry name" value="ABC_TRANSPORTER_2"/>
    <property type="match status" value="2"/>
</dbReference>
<protein>
    <submittedName>
        <fullName evidence="7">ABC transporter ATP-binding protein</fullName>
    </submittedName>
</protein>
<dbReference type="InterPro" id="IPR003593">
    <property type="entry name" value="AAA+_ATPase"/>
</dbReference>
<dbReference type="SMART" id="SM00382">
    <property type="entry name" value="AAA"/>
    <property type="match status" value="2"/>
</dbReference>
<dbReference type="InterPro" id="IPR027417">
    <property type="entry name" value="P-loop_NTPase"/>
</dbReference>
<dbReference type="Gene3D" id="3.40.50.300">
    <property type="entry name" value="P-loop containing nucleotide triphosphate hydrolases"/>
    <property type="match status" value="2"/>
</dbReference>
<evidence type="ECO:0000256" key="1">
    <source>
        <dbReference type="ARBA" id="ARBA00005417"/>
    </source>
</evidence>
<dbReference type="SUPFAM" id="SSF52540">
    <property type="entry name" value="P-loop containing nucleoside triphosphate hydrolases"/>
    <property type="match status" value="2"/>
</dbReference>
<evidence type="ECO:0000256" key="5">
    <source>
        <dbReference type="SAM" id="MobiDB-lite"/>
    </source>
</evidence>
<dbReference type="PROSITE" id="PS00211">
    <property type="entry name" value="ABC_TRANSPORTER_1"/>
    <property type="match status" value="2"/>
</dbReference>
<dbReference type="Proteomes" id="UP000319263">
    <property type="component" value="Chromosome"/>
</dbReference>
<gene>
    <name evidence="7" type="ORF">FOE78_21200</name>
</gene>
<keyword evidence="4 7" id="KW-0067">ATP-binding</keyword>
<evidence type="ECO:0000256" key="2">
    <source>
        <dbReference type="ARBA" id="ARBA00022448"/>
    </source>
</evidence>
<name>A0A516Q3T5_9ACTN</name>
<dbReference type="GO" id="GO:0055085">
    <property type="term" value="P:transmembrane transport"/>
    <property type="evidence" value="ECO:0007669"/>
    <property type="project" value="UniProtKB-ARBA"/>
</dbReference>
<evidence type="ECO:0000256" key="4">
    <source>
        <dbReference type="ARBA" id="ARBA00022840"/>
    </source>
</evidence>
<dbReference type="NCBIfam" id="NF008453">
    <property type="entry name" value="PRK11308.1"/>
    <property type="match status" value="2"/>
</dbReference>
<sequence>MTEQNVAGRPTGSSSGRHPVLTVSDLTIRFDGSSGPPAVDDVSFTVSHGEVLALVGESGSGKTITARSVLGLLPPTARATGTIRLAVPGRDDHDDALTDNLLSGRVDWRTVRGRGAAMVFQEPQTALNPVRTIGWQLAEALRAHGRHGRRAARDRAADLLSMVELTDTRRILAGYPHQLSGGQKQRIVIALALAGEPSLLIADEPTTALDVTVQEEILALLARLRDRNGVAILLITHNMGVVADLADHVLVLRRGRMVERGDVISLFGAPRTTYTRELLAAVPRLPDPVSTPGPIPARAAADPASIAAVDAGVDAGAAVQFIDVTLSYRGRGGRSSFTALRNVSAVLPRGSVLGVVGESGSGKSTLARTASGTLHPDSGRVLVGGTGLAGLDQGSLRRLRRDIGFVQQDPATTLDPRLTVADCVAEPLQVHKIASGRELTDRVGGLLEQVQLPRHFGRRLPGELSGGQRQRVALARALALRPSLLIADEPTSALDVSVQAEVLALFADLQAELGFACIFISHDLAVVDQISDQVLVMRSGEVVESGPTGKVLTDPATDYTRALLAAAPVPDPEQMRIRRARAEQDAGDQELAVAVR</sequence>
<evidence type="ECO:0000259" key="6">
    <source>
        <dbReference type="PROSITE" id="PS50893"/>
    </source>
</evidence>
<dbReference type="PANTHER" id="PTHR43776:SF7">
    <property type="entry name" value="D,D-DIPEPTIDE TRANSPORT ATP-BINDING PROTEIN DDPF-RELATED"/>
    <property type="match status" value="1"/>
</dbReference>
<comment type="similarity">
    <text evidence="1">Belongs to the ABC transporter superfamily.</text>
</comment>
<dbReference type="GO" id="GO:0015833">
    <property type="term" value="P:peptide transport"/>
    <property type="evidence" value="ECO:0007669"/>
    <property type="project" value="InterPro"/>
</dbReference>
<feature type="region of interest" description="Disordered" evidence="5">
    <location>
        <begin position="1"/>
        <end position="20"/>
    </location>
</feature>
<dbReference type="OrthoDB" id="5357528at2"/>
<dbReference type="InterPro" id="IPR017871">
    <property type="entry name" value="ABC_transporter-like_CS"/>
</dbReference>
<dbReference type="PANTHER" id="PTHR43776">
    <property type="entry name" value="TRANSPORT ATP-BINDING PROTEIN"/>
    <property type="match status" value="1"/>
</dbReference>
<dbReference type="InterPro" id="IPR050319">
    <property type="entry name" value="ABC_transp_ATP-bind"/>
</dbReference>
<dbReference type="EMBL" id="CP041692">
    <property type="protein sequence ID" value="QDP98080.1"/>
    <property type="molecule type" value="Genomic_DNA"/>
</dbReference>
<feature type="compositionally biased region" description="Polar residues" evidence="5">
    <location>
        <begin position="1"/>
        <end position="16"/>
    </location>
</feature>
<dbReference type="RefSeq" id="WP_143988026.1">
    <property type="nucleotide sequence ID" value="NZ_CP041692.1"/>
</dbReference>
<dbReference type="GO" id="GO:0005524">
    <property type="term" value="F:ATP binding"/>
    <property type="evidence" value="ECO:0007669"/>
    <property type="project" value="UniProtKB-KW"/>
</dbReference>
<dbReference type="CDD" id="cd03257">
    <property type="entry name" value="ABC_NikE_OppD_transporters"/>
    <property type="match status" value="2"/>
</dbReference>
<evidence type="ECO:0000313" key="7">
    <source>
        <dbReference type="EMBL" id="QDP98080.1"/>
    </source>
</evidence>
<dbReference type="GO" id="GO:0016887">
    <property type="term" value="F:ATP hydrolysis activity"/>
    <property type="evidence" value="ECO:0007669"/>
    <property type="project" value="InterPro"/>
</dbReference>
<feature type="domain" description="ABC transporter" evidence="6">
    <location>
        <begin position="21"/>
        <end position="279"/>
    </location>
</feature>
<dbReference type="Pfam" id="PF08352">
    <property type="entry name" value="oligo_HPY"/>
    <property type="match status" value="2"/>
</dbReference>
<dbReference type="InterPro" id="IPR003439">
    <property type="entry name" value="ABC_transporter-like_ATP-bd"/>
</dbReference>
<accession>A0A516Q3T5</accession>
<dbReference type="InterPro" id="IPR013563">
    <property type="entry name" value="Oligopep_ABC_C"/>
</dbReference>